<evidence type="ECO:0000256" key="1">
    <source>
        <dbReference type="SAM" id="SignalP"/>
    </source>
</evidence>
<feature type="chain" id="PRO_5015008467" evidence="1">
    <location>
        <begin position="27"/>
        <end position="177"/>
    </location>
</feature>
<keyword evidence="1" id="KW-0732">Signal</keyword>
<dbReference type="EMBL" id="NMWT01000010">
    <property type="protein sequence ID" value="PLS28960.1"/>
    <property type="molecule type" value="Genomic_DNA"/>
</dbReference>
<accession>A0A2N5J414</accession>
<protein>
    <submittedName>
        <fullName evidence="2">Uncharacterized protein</fullName>
    </submittedName>
</protein>
<keyword evidence="3" id="KW-1185">Reference proteome</keyword>
<organism evidence="2 3">
    <name type="scientific">Bifidobacterium parmae</name>
    <dbReference type="NCBI Taxonomy" id="361854"/>
    <lineage>
        <taxon>Bacteria</taxon>
        <taxon>Bacillati</taxon>
        <taxon>Actinomycetota</taxon>
        <taxon>Actinomycetes</taxon>
        <taxon>Bifidobacteriales</taxon>
        <taxon>Bifidobacteriaceae</taxon>
        <taxon>Bifidobacterium</taxon>
    </lineage>
</organism>
<dbReference type="Proteomes" id="UP000235034">
    <property type="component" value="Unassembled WGS sequence"/>
</dbReference>
<proteinExistence type="predicted"/>
<comment type="caution">
    <text evidence="2">The sequence shown here is derived from an EMBL/GenBank/DDBJ whole genome shotgun (WGS) entry which is preliminary data.</text>
</comment>
<evidence type="ECO:0000313" key="2">
    <source>
        <dbReference type="EMBL" id="PLS28960.1"/>
    </source>
</evidence>
<name>A0A2N5J414_9BIFI</name>
<feature type="signal peptide" evidence="1">
    <location>
        <begin position="1"/>
        <end position="26"/>
    </location>
</feature>
<evidence type="ECO:0000313" key="3">
    <source>
        <dbReference type="Proteomes" id="UP000235034"/>
    </source>
</evidence>
<reference evidence="2 3" key="1">
    <citation type="submission" date="2017-07" db="EMBL/GenBank/DDBJ databases">
        <title>Bifidobacterium novel species.</title>
        <authorList>
            <person name="Lugli G.A."/>
            <person name="Milani C."/>
            <person name="Duranti S."/>
            <person name="Mangifesta M."/>
        </authorList>
    </citation>
    <scope>NUCLEOTIDE SEQUENCE [LARGE SCALE GENOMIC DNA]</scope>
    <source>
        <strain evidence="2 3">77</strain>
    </source>
</reference>
<dbReference type="AlphaFoldDB" id="A0A2N5J414"/>
<dbReference type="RefSeq" id="WP_101622062.1">
    <property type="nucleotide sequence ID" value="NZ_NMWT01000010.1"/>
</dbReference>
<sequence length="177" mass="19553">MHQHIRHIIMAIIGVIALLMAPAAMADEPTQPNEPEFIQVGPTLVESSLNIHTEQELTDFLLSSTPKDVWEDVDTGTITKVALHQDTGTPYIDYQSYCDTFTLCLMTPSGADVAGFKNAGIRAGRWGNVGQWRTLAIGGGQIRYSQNGHYVTTAKRGPWTWNKLSGTVDVVRVQIWD</sequence>
<dbReference type="OrthoDB" id="9830756at2"/>
<gene>
    <name evidence="2" type="ORF">Uis4E_0897</name>
</gene>